<gene>
    <name evidence="2" type="ORF">GCM10009576_016360</name>
</gene>
<accession>A0ABP4CPA9</accession>
<dbReference type="EMBL" id="BAAAIE010000007">
    <property type="protein sequence ID" value="GAA0972441.1"/>
    <property type="molecule type" value="Genomic_DNA"/>
</dbReference>
<protein>
    <submittedName>
        <fullName evidence="2">Uncharacterized protein</fullName>
    </submittedName>
</protein>
<reference evidence="3" key="1">
    <citation type="journal article" date="2019" name="Int. J. Syst. Evol. Microbiol.">
        <title>The Global Catalogue of Microorganisms (GCM) 10K type strain sequencing project: providing services to taxonomists for standard genome sequencing and annotation.</title>
        <authorList>
            <consortium name="The Broad Institute Genomics Platform"/>
            <consortium name="The Broad Institute Genome Sequencing Center for Infectious Disease"/>
            <person name="Wu L."/>
            <person name="Ma J."/>
        </authorList>
    </citation>
    <scope>NUCLEOTIDE SEQUENCE [LARGE SCALE GENOMIC DNA]</scope>
    <source>
        <strain evidence="3">JCM 11445</strain>
    </source>
</reference>
<evidence type="ECO:0000256" key="1">
    <source>
        <dbReference type="SAM" id="MobiDB-lite"/>
    </source>
</evidence>
<sequence length="115" mass="12050">MRIRSKPASSWARAKRVVYSGSITGPVAGRVSEASWVSIMPMNSTDDAGVEAEAGMGQLPFGAGELHAKGTERTVPRERGIPGRSGGGRWSATGAGPPGAVRPPGQRQRALEVRR</sequence>
<evidence type="ECO:0000313" key="2">
    <source>
        <dbReference type="EMBL" id="GAA0972441.1"/>
    </source>
</evidence>
<dbReference type="Proteomes" id="UP001500033">
    <property type="component" value="Unassembled WGS sequence"/>
</dbReference>
<comment type="caution">
    <text evidence="2">The sequence shown here is derived from an EMBL/GenBank/DDBJ whole genome shotgun (WGS) entry which is preliminary data.</text>
</comment>
<proteinExistence type="predicted"/>
<feature type="compositionally biased region" description="Low complexity" evidence="1">
    <location>
        <begin position="94"/>
        <end position="108"/>
    </location>
</feature>
<keyword evidence="3" id="KW-1185">Reference proteome</keyword>
<name>A0ABP4CPA9_9ACTN</name>
<organism evidence="2 3">
    <name type="scientific">Streptomyces rhizosphaericus</name>
    <dbReference type="NCBI Taxonomy" id="114699"/>
    <lineage>
        <taxon>Bacteria</taxon>
        <taxon>Bacillati</taxon>
        <taxon>Actinomycetota</taxon>
        <taxon>Actinomycetes</taxon>
        <taxon>Kitasatosporales</taxon>
        <taxon>Streptomycetaceae</taxon>
        <taxon>Streptomyces</taxon>
        <taxon>Streptomyces violaceusniger group</taxon>
    </lineage>
</organism>
<evidence type="ECO:0000313" key="3">
    <source>
        <dbReference type="Proteomes" id="UP001500033"/>
    </source>
</evidence>
<feature type="compositionally biased region" description="Basic and acidic residues" evidence="1">
    <location>
        <begin position="66"/>
        <end position="81"/>
    </location>
</feature>
<feature type="region of interest" description="Disordered" evidence="1">
    <location>
        <begin position="66"/>
        <end position="115"/>
    </location>
</feature>